<dbReference type="Proteomes" id="UP001355206">
    <property type="component" value="Unassembled WGS sequence"/>
</dbReference>
<gene>
    <name evidence="1" type="ORF">MOTC310_16710</name>
</gene>
<proteinExistence type="predicted"/>
<evidence type="ECO:0000313" key="1">
    <source>
        <dbReference type="EMBL" id="MEE7492026.1"/>
    </source>
</evidence>
<evidence type="ECO:0000313" key="2">
    <source>
        <dbReference type="Proteomes" id="UP001355206"/>
    </source>
</evidence>
<comment type="caution">
    <text evidence="1">The sequence shown here is derived from an EMBL/GenBank/DDBJ whole genome shotgun (WGS) entry which is preliminary data.</text>
</comment>
<keyword evidence="2" id="KW-1185">Reference proteome</keyword>
<organism evidence="1 2">
    <name type="scientific">Methylobacterium oryzae</name>
    <dbReference type="NCBI Taxonomy" id="334852"/>
    <lineage>
        <taxon>Bacteria</taxon>
        <taxon>Pseudomonadati</taxon>
        <taxon>Pseudomonadota</taxon>
        <taxon>Alphaproteobacteria</taxon>
        <taxon>Hyphomicrobiales</taxon>
        <taxon>Methylobacteriaceae</taxon>
        <taxon>Methylobacterium</taxon>
    </lineage>
</organism>
<reference evidence="1 2" key="1">
    <citation type="journal article" date="2012" name="Genet. Mol. Biol.">
        <title>Analysis of 16S rRNA and mxaF genes revealing insights into Methylobacterium niche-specific plant association.</title>
        <authorList>
            <person name="Dourado M.N."/>
            <person name="Andreote F.D."/>
            <person name="Dini-Andreote F."/>
            <person name="Conti R."/>
            <person name="Araujo J.M."/>
            <person name="Araujo W.L."/>
        </authorList>
    </citation>
    <scope>NUCLEOTIDE SEQUENCE [LARGE SCALE GENOMIC DNA]</scope>
    <source>
        <strain evidence="1 2">TC3-10</strain>
    </source>
</reference>
<protein>
    <submittedName>
        <fullName evidence="1">Uncharacterized protein</fullName>
    </submittedName>
</protein>
<name>A0ABU7TRC3_9HYPH</name>
<sequence>MSTNLPQGRVTFRGRGLAFAHGAKLVLKICPLCSQWNAPRAADLGQCGWCAYTPSGRDVEPAPSRHDRDVTP</sequence>
<accession>A0ABU7TRC3</accession>
<dbReference type="EMBL" id="MLCA01000008">
    <property type="protein sequence ID" value="MEE7492026.1"/>
    <property type="molecule type" value="Genomic_DNA"/>
</dbReference>